<dbReference type="HOGENOM" id="CLU_012390_7_0_1"/>
<dbReference type="STRING" id="418459.E3L7J8"/>
<dbReference type="VEuPathDB" id="FungiDB:PGTG_18521"/>
<dbReference type="GeneID" id="10538520"/>
<dbReference type="RefSeq" id="XP_003336942.2">
    <property type="nucleotide sequence ID" value="XM_003336894.2"/>
</dbReference>
<evidence type="ECO:0000313" key="4">
    <source>
        <dbReference type="Proteomes" id="UP000008783"/>
    </source>
</evidence>
<accession>E3L7J8</accession>
<dbReference type="EMBL" id="DS178366">
    <property type="protein sequence ID" value="EFP92523.2"/>
    <property type="molecule type" value="Genomic_DNA"/>
</dbReference>
<reference evidence="4" key="2">
    <citation type="journal article" date="2011" name="Proc. Natl. Acad. Sci. U.S.A.">
        <title>Obligate biotrophy features unraveled by the genomic analysis of rust fungi.</title>
        <authorList>
            <person name="Duplessis S."/>
            <person name="Cuomo C.A."/>
            <person name="Lin Y.-C."/>
            <person name="Aerts A."/>
            <person name="Tisserant E."/>
            <person name="Veneault-Fourrey C."/>
            <person name="Joly D.L."/>
            <person name="Hacquard S."/>
            <person name="Amselem J."/>
            <person name="Cantarel B.L."/>
            <person name="Chiu R."/>
            <person name="Coutinho P.M."/>
            <person name="Feau N."/>
            <person name="Field M."/>
            <person name="Frey P."/>
            <person name="Gelhaye E."/>
            <person name="Goldberg J."/>
            <person name="Grabherr M.G."/>
            <person name="Kodira C.D."/>
            <person name="Kohler A."/>
            <person name="Kuees U."/>
            <person name="Lindquist E.A."/>
            <person name="Lucas S.M."/>
            <person name="Mago R."/>
            <person name="Mauceli E."/>
            <person name="Morin E."/>
            <person name="Murat C."/>
            <person name="Pangilinan J.L."/>
            <person name="Park R."/>
            <person name="Pearson M."/>
            <person name="Quesneville H."/>
            <person name="Rouhier N."/>
            <person name="Sakthikumar S."/>
            <person name="Salamov A.A."/>
            <person name="Schmutz J."/>
            <person name="Selles B."/>
            <person name="Shapiro H."/>
            <person name="Tanguay P."/>
            <person name="Tuskan G.A."/>
            <person name="Henrissat B."/>
            <person name="Van de Peer Y."/>
            <person name="Rouze P."/>
            <person name="Ellis J.G."/>
            <person name="Dodds P.N."/>
            <person name="Schein J.E."/>
            <person name="Zhong S."/>
            <person name="Hamelin R.C."/>
            <person name="Grigoriev I.V."/>
            <person name="Szabo L.J."/>
            <person name="Martin F."/>
        </authorList>
    </citation>
    <scope>NUCLEOTIDE SEQUENCE [LARGE SCALE GENOMIC DNA]</scope>
    <source>
        <strain evidence="4">CRL 75-36-700-3 / race SCCL</strain>
    </source>
</reference>
<gene>
    <name evidence="3" type="ORF">PGTG_18521</name>
</gene>
<feature type="compositionally biased region" description="Acidic residues" evidence="1">
    <location>
        <begin position="318"/>
        <end position="354"/>
    </location>
</feature>
<organism evidence="3 4">
    <name type="scientific">Puccinia graminis f. sp. tritici (strain CRL 75-36-700-3 / race SCCL)</name>
    <name type="common">Black stem rust fungus</name>
    <dbReference type="NCBI Taxonomy" id="418459"/>
    <lineage>
        <taxon>Eukaryota</taxon>
        <taxon>Fungi</taxon>
        <taxon>Dikarya</taxon>
        <taxon>Basidiomycota</taxon>
        <taxon>Pucciniomycotina</taxon>
        <taxon>Pucciniomycetes</taxon>
        <taxon>Pucciniales</taxon>
        <taxon>Pucciniaceae</taxon>
        <taxon>Puccinia</taxon>
    </lineage>
</organism>
<evidence type="ECO:0000259" key="2">
    <source>
        <dbReference type="Pfam" id="PF14303"/>
    </source>
</evidence>
<feature type="domain" description="No apical meristem-associated C-terminal" evidence="2">
    <location>
        <begin position="115"/>
        <end position="267"/>
    </location>
</feature>
<protein>
    <recommendedName>
        <fullName evidence="2">No apical meristem-associated C-terminal domain-containing protein</fullName>
    </recommendedName>
</protein>
<sequence length="354" mass="40354">MKTPRNLRKKNEAFHADAIVGNGQKAATFWERIHEMHSELINEYNEEKKGAKGFKELPLRPVGAVECRWAHILKVLNKFSGCYSNVERRMKSGKTREDVLTEAKELYKTSSGSCFNLDHCWGILKDTPKWQATQQENDGRGKKAIQAQSNSQSTVAAPSSDMPSSTPAASSPTVVIDADEDDPENSRSVIGNVRLEGQKAAKRKRAEDNAIEKIILMQRDLVQISRERLSSMQASMRSSADEAVMSKDLSMLDEDSRTYYQKKKRAIIAREIQEEKEMEEKARKERELKEKKEKEEKQRKEKEEKQAKEKAITAHNETEEEEDEDNAEDEAEDEAEPDVEDEAEATDDDVDEDQ</sequence>
<dbReference type="PANTHER" id="PTHR45023:SF4">
    <property type="entry name" value="GLYCINE-RICH PROTEIN-RELATED"/>
    <property type="match status" value="1"/>
</dbReference>
<keyword evidence="4" id="KW-1185">Reference proteome</keyword>
<feature type="compositionally biased region" description="Polar residues" evidence="1">
    <location>
        <begin position="146"/>
        <end position="155"/>
    </location>
</feature>
<evidence type="ECO:0000256" key="1">
    <source>
        <dbReference type="SAM" id="MobiDB-lite"/>
    </source>
</evidence>
<dbReference type="OrthoDB" id="2506822at2759"/>
<reference key="1">
    <citation type="submission" date="2007-01" db="EMBL/GenBank/DDBJ databases">
        <title>The Genome Sequence of Puccinia graminis f. sp. tritici Strain CRL 75-36-700-3.</title>
        <authorList>
            <consortium name="The Broad Institute Genome Sequencing Platform"/>
            <person name="Birren B."/>
            <person name="Lander E."/>
            <person name="Galagan J."/>
            <person name="Nusbaum C."/>
            <person name="Devon K."/>
            <person name="Cuomo C."/>
            <person name="Jaffe D."/>
            <person name="Butler J."/>
            <person name="Alvarez P."/>
            <person name="Gnerre S."/>
            <person name="Grabherr M."/>
            <person name="Mauceli E."/>
            <person name="Brockman W."/>
            <person name="Young S."/>
            <person name="LaButti K."/>
            <person name="Sykes S."/>
            <person name="DeCaprio D."/>
            <person name="Crawford M."/>
            <person name="Koehrsen M."/>
            <person name="Engels R."/>
            <person name="Montgomery P."/>
            <person name="Pearson M."/>
            <person name="Howarth C."/>
            <person name="Larson L."/>
            <person name="White J."/>
            <person name="Zeng Q."/>
            <person name="Kodira C."/>
            <person name="Yandava C."/>
            <person name="Alvarado L."/>
            <person name="O'Leary S."/>
            <person name="Szabo L."/>
            <person name="Dean R."/>
            <person name="Schein J."/>
        </authorList>
    </citation>
    <scope>NUCLEOTIDE SEQUENCE</scope>
    <source>
        <strain>CRL 75-36-700-3</strain>
    </source>
</reference>
<feature type="compositionally biased region" description="Basic and acidic residues" evidence="1">
    <location>
        <begin position="272"/>
        <end position="312"/>
    </location>
</feature>
<dbReference type="InterPro" id="IPR029466">
    <property type="entry name" value="NAM-associated_C"/>
</dbReference>
<dbReference type="AlphaFoldDB" id="E3L7J8"/>
<dbReference type="Pfam" id="PF14303">
    <property type="entry name" value="NAM-associated"/>
    <property type="match status" value="1"/>
</dbReference>
<feature type="compositionally biased region" description="Low complexity" evidence="1">
    <location>
        <begin position="156"/>
        <end position="172"/>
    </location>
</feature>
<feature type="region of interest" description="Disordered" evidence="1">
    <location>
        <begin position="133"/>
        <end position="187"/>
    </location>
</feature>
<feature type="region of interest" description="Disordered" evidence="1">
    <location>
        <begin position="272"/>
        <end position="354"/>
    </location>
</feature>
<dbReference type="InParanoid" id="E3L7J8"/>
<dbReference type="PANTHER" id="PTHR45023">
    <property type="match status" value="1"/>
</dbReference>
<dbReference type="Proteomes" id="UP000008783">
    <property type="component" value="Unassembled WGS sequence"/>
</dbReference>
<dbReference type="KEGG" id="pgr:PGTG_18521"/>
<name>E3L7J8_PUCGT</name>
<evidence type="ECO:0000313" key="3">
    <source>
        <dbReference type="EMBL" id="EFP92523.2"/>
    </source>
</evidence>
<proteinExistence type="predicted"/>